<name>S8FI20_FOMSC</name>
<dbReference type="Proteomes" id="UP000015241">
    <property type="component" value="Unassembled WGS sequence"/>
</dbReference>
<sequence length="407" mass="47359">MTKHPGLRSEQDVRKAWIRHTEHLRDQYKELMKDPVARVTQERKRRQQERKRNLFEQRRRVAMYVLGELESHALGLVDALGVQGMSSDESDHESGQGQATYFIKKVPWRSAPLHTWLRELDSLHLWVRYQMAHTASAGSWPHFRVDGTRESKRNPVLGLPQNCYAPKMKLDQFRWNALKYMAKDIPLVHLDDVRKTAKEYDLGHRRLVSGRLNPEEDREKEEGVQTMDPNEMQWSNLFMTRHSFAIKICYIGRLQLSDSSKYVLLLHSMAGTTPENTFKLPAWWPSKTALLQSDQARNVWEEGGRLVKEVEQRVYAQLPPSDRPHSTDQSEGGTSAGVQIVDDAGTIATRQLLRDRIQQMNRLELEEWAFRLFEQVVAQDQDIDIVLRSFLKVMHEARKITVGDSRT</sequence>
<reference evidence="2 3" key="1">
    <citation type="journal article" date="2012" name="Science">
        <title>The Paleozoic origin of enzymatic lignin decomposition reconstructed from 31 fungal genomes.</title>
        <authorList>
            <person name="Floudas D."/>
            <person name="Binder M."/>
            <person name="Riley R."/>
            <person name="Barry K."/>
            <person name="Blanchette R.A."/>
            <person name="Henrissat B."/>
            <person name="Martinez A.T."/>
            <person name="Otillar R."/>
            <person name="Spatafora J.W."/>
            <person name="Yadav J.S."/>
            <person name="Aerts A."/>
            <person name="Benoit I."/>
            <person name="Boyd A."/>
            <person name="Carlson A."/>
            <person name="Copeland A."/>
            <person name="Coutinho P.M."/>
            <person name="de Vries R.P."/>
            <person name="Ferreira P."/>
            <person name="Findley K."/>
            <person name="Foster B."/>
            <person name="Gaskell J."/>
            <person name="Glotzer D."/>
            <person name="Gorecki P."/>
            <person name="Heitman J."/>
            <person name="Hesse C."/>
            <person name="Hori C."/>
            <person name="Igarashi K."/>
            <person name="Jurgens J.A."/>
            <person name="Kallen N."/>
            <person name="Kersten P."/>
            <person name="Kohler A."/>
            <person name="Kuees U."/>
            <person name="Kumar T.K.A."/>
            <person name="Kuo A."/>
            <person name="LaButti K."/>
            <person name="Larrondo L.F."/>
            <person name="Lindquist E."/>
            <person name="Ling A."/>
            <person name="Lombard V."/>
            <person name="Lucas S."/>
            <person name="Lundell T."/>
            <person name="Martin R."/>
            <person name="McLaughlin D.J."/>
            <person name="Morgenstern I."/>
            <person name="Morin E."/>
            <person name="Murat C."/>
            <person name="Nagy L.G."/>
            <person name="Nolan M."/>
            <person name="Ohm R.A."/>
            <person name="Patyshakuliyeva A."/>
            <person name="Rokas A."/>
            <person name="Ruiz-Duenas F.J."/>
            <person name="Sabat G."/>
            <person name="Salamov A."/>
            <person name="Samejima M."/>
            <person name="Schmutz J."/>
            <person name="Slot J.C."/>
            <person name="St John F."/>
            <person name="Stenlid J."/>
            <person name="Sun H."/>
            <person name="Sun S."/>
            <person name="Syed K."/>
            <person name="Tsang A."/>
            <person name="Wiebenga A."/>
            <person name="Young D."/>
            <person name="Pisabarro A."/>
            <person name="Eastwood D.C."/>
            <person name="Martin F."/>
            <person name="Cullen D."/>
            <person name="Grigoriev I.V."/>
            <person name="Hibbett D.S."/>
        </authorList>
    </citation>
    <scope>NUCLEOTIDE SEQUENCE</scope>
    <source>
        <strain evidence="3">FP-58527</strain>
    </source>
</reference>
<feature type="region of interest" description="Disordered" evidence="1">
    <location>
        <begin position="318"/>
        <end position="338"/>
    </location>
</feature>
<evidence type="ECO:0000313" key="2">
    <source>
        <dbReference type="EMBL" id="EPS98044.1"/>
    </source>
</evidence>
<evidence type="ECO:0000313" key="3">
    <source>
        <dbReference type="Proteomes" id="UP000015241"/>
    </source>
</evidence>
<dbReference type="HOGENOM" id="CLU_676205_0_0_1"/>
<gene>
    <name evidence="2" type="ORF">FOMPIDRAFT_117841</name>
</gene>
<dbReference type="STRING" id="743788.S8FI20"/>
<proteinExistence type="predicted"/>
<dbReference type="OrthoDB" id="2753353at2759"/>
<dbReference type="InParanoid" id="S8FI20"/>
<protein>
    <submittedName>
        <fullName evidence="2">Uncharacterized protein</fullName>
    </submittedName>
</protein>
<accession>S8FI20</accession>
<dbReference type="EMBL" id="KE504169">
    <property type="protein sequence ID" value="EPS98044.1"/>
    <property type="molecule type" value="Genomic_DNA"/>
</dbReference>
<evidence type="ECO:0000256" key="1">
    <source>
        <dbReference type="SAM" id="MobiDB-lite"/>
    </source>
</evidence>
<keyword evidence="3" id="KW-1185">Reference proteome</keyword>
<organism evidence="2 3">
    <name type="scientific">Fomitopsis schrenkii</name>
    <name type="common">Brown rot fungus</name>
    <dbReference type="NCBI Taxonomy" id="2126942"/>
    <lineage>
        <taxon>Eukaryota</taxon>
        <taxon>Fungi</taxon>
        <taxon>Dikarya</taxon>
        <taxon>Basidiomycota</taxon>
        <taxon>Agaricomycotina</taxon>
        <taxon>Agaricomycetes</taxon>
        <taxon>Polyporales</taxon>
        <taxon>Fomitopsis</taxon>
    </lineage>
</organism>
<dbReference type="AlphaFoldDB" id="S8FI20"/>